<name>A0A1N7J6V1_9BACL</name>
<keyword evidence="2" id="KW-1185">Reference proteome</keyword>
<evidence type="ECO:0000313" key="1">
    <source>
        <dbReference type="EMBL" id="SIS44971.1"/>
    </source>
</evidence>
<gene>
    <name evidence="1" type="ORF">SAMN05421790_101782</name>
</gene>
<organism evidence="1 2">
    <name type="scientific">Kroppenstedtia eburnea</name>
    <dbReference type="NCBI Taxonomy" id="714067"/>
    <lineage>
        <taxon>Bacteria</taxon>
        <taxon>Bacillati</taxon>
        <taxon>Bacillota</taxon>
        <taxon>Bacilli</taxon>
        <taxon>Bacillales</taxon>
        <taxon>Thermoactinomycetaceae</taxon>
        <taxon>Kroppenstedtia</taxon>
    </lineage>
</organism>
<dbReference type="EMBL" id="FTOD01000001">
    <property type="protein sequence ID" value="SIS44971.1"/>
    <property type="molecule type" value="Genomic_DNA"/>
</dbReference>
<dbReference type="AlphaFoldDB" id="A0A1N7J6V1"/>
<reference evidence="2" key="1">
    <citation type="submission" date="2017-01" db="EMBL/GenBank/DDBJ databases">
        <authorList>
            <person name="Varghese N."/>
            <person name="Submissions S."/>
        </authorList>
    </citation>
    <scope>NUCLEOTIDE SEQUENCE [LARGE SCALE GENOMIC DNA]</scope>
    <source>
        <strain evidence="2">DSM 45196</strain>
    </source>
</reference>
<protein>
    <submittedName>
        <fullName evidence="1">Uncharacterized protein</fullName>
    </submittedName>
</protein>
<dbReference type="Proteomes" id="UP000186795">
    <property type="component" value="Unassembled WGS sequence"/>
</dbReference>
<evidence type="ECO:0000313" key="2">
    <source>
        <dbReference type="Proteomes" id="UP000186795"/>
    </source>
</evidence>
<proteinExistence type="predicted"/>
<sequence length="31" mass="3936">MEKFRRVIVVKLRPGQTAVVKCRRHRRRRFR</sequence>
<accession>A0A1N7J6V1</accession>